<organism evidence="1 2">
    <name type="scientific">Pristionchus fissidentatus</name>
    <dbReference type="NCBI Taxonomy" id="1538716"/>
    <lineage>
        <taxon>Eukaryota</taxon>
        <taxon>Metazoa</taxon>
        <taxon>Ecdysozoa</taxon>
        <taxon>Nematoda</taxon>
        <taxon>Chromadorea</taxon>
        <taxon>Rhabditida</taxon>
        <taxon>Rhabditina</taxon>
        <taxon>Diplogasteromorpha</taxon>
        <taxon>Diplogasteroidea</taxon>
        <taxon>Neodiplogasteridae</taxon>
        <taxon>Pristionchus</taxon>
    </lineage>
</organism>
<evidence type="ECO:0000313" key="2">
    <source>
        <dbReference type="Proteomes" id="UP001432322"/>
    </source>
</evidence>
<sequence>MRRYRSATANLAETVTVVELTRLDSQRSINDFDLFARRVDHTEEFGKILKVLIIQHDFLLVLLDEITVEHRIEYGRMK</sequence>
<proteinExistence type="predicted"/>
<gene>
    <name evidence="1" type="ORF">PFISCL1PPCAC_22305</name>
</gene>
<comment type="caution">
    <text evidence="1">The sequence shown here is derived from an EMBL/GenBank/DDBJ whole genome shotgun (WGS) entry which is preliminary data.</text>
</comment>
<dbReference type="AlphaFoldDB" id="A0AAV5WHS8"/>
<evidence type="ECO:0000313" key="1">
    <source>
        <dbReference type="EMBL" id="GMT31008.1"/>
    </source>
</evidence>
<accession>A0AAV5WHS8</accession>
<protein>
    <submittedName>
        <fullName evidence="1">Uncharacterized protein</fullName>
    </submittedName>
</protein>
<keyword evidence="2" id="KW-1185">Reference proteome</keyword>
<reference evidence="1" key="1">
    <citation type="submission" date="2023-10" db="EMBL/GenBank/DDBJ databases">
        <title>Genome assembly of Pristionchus species.</title>
        <authorList>
            <person name="Yoshida K."/>
            <person name="Sommer R.J."/>
        </authorList>
    </citation>
    <scope>NUCLEOTIDE SEQUENCE</scope>
    <source>
        <strain evidence="1">RS5133</strain>
    </source>
</reference>
<dbReference type="EMBL" id="BTSY01000005">
    <property type="protein sequence ID" value="GMT31008.1"/>
    <property type="molecule type" value="Genomic_DNA"/>
</dbReference>
<dbReference type="Proteomes" id="UP001432322">
    <property type="component" value="Unassembled WGS sequence"/>
</dbReference>
<feature type="non-terminal residue" evidence="1">
    <location>
        <position position="78"/>
    </location>
</feature>
<name>A0AAV5WHS8_9BILA</name>